<dbReference type="Proteomes" id="UP000292423">
    <property type="component" value="Unassembled WGS sequence"/>
</dbReference>
<dbReference type="InterPro" id="IPR036922">
    <property type="entry name" value="Rieske_2Fe-2S_sf"/>
</dbReference>
<keyword evidence="3" id="KW-0408">Iron</keyword>
<keyword evidence="4" id="KW-0411">Iron-sulfur</keyword>
<dbReference type="PANTHER" id="PTHR40261">
    <property type="match status" value="1"/>
</dbReference>
<name>A0A4Q7ZAX2_9GAMM</name>
<dbReference type="AlphaFoldDB" id="A0A4Q7ZAX2"/>
<evidence type="ECO:0000256" key="1">
    <source>
        <dbReference type="ARBA" id="ARBA00022714"/>
    </source>
</evidence>
<dbReference type="Pfam" id="PF00355">
    <property type="entry name" value="Rieske"/>
    <property type="match status" value="1"/>
</dbReference>
<dbReference type="GO" id="GO:0051537">
    <property type="term" value="F:2 iron, 2 sulfur cluster binding"/>
    <property type="evidence" value="ECO:0007669"/>
    <property type="project" value="UniProtKB-KW"/>
</dbReference>
<dbReference type="EMBL" id="SHKX01000011">
    <property type="protein sequence ID" value="RZU47065.1"/>
    <property type="molecule type" value="Genomic_DNA"/>
</dbReference>
<protein>
    <submittedName>
        <fullName evidence="6">Nitrite reductase/ring-hydroxylating ferredoxin subunit</fullName>
    </submittedName>
</protein>
<keyword evidence="1" id="KW-0001">2Fe-2S</keyword>
<dbReference type="InterPro" id="IPR017941">
    <property type="entry name" value="Rieske_2Fe-2S"/>
</dbReference>
<sequence length="109" mass="12310">MSRERLCTLAEIPDHDARGFRTSQGEVVVARRGTEVFAYQNRCPHIGICLNFQPDVFMELTQRYLLCSNHGALFRVEDGYCVHGPCSGQSLRRKDVVTENGVVWLLPGN</sequence>
<evidence type="ECO:0000313" key="7">
    <source>
        <dbReference type="Proteomes" id="UP000292423"/>
    </source>
</evidence>
<gene>
    <name evidence="6" type="ORF">EV700_1456</name>
</gene>
<reference evidence="6 7" key="1">
    <citation type="submission" date="2019-02" db="EMBL/GenBank/DDBJ databases">
        <title>Genomic Encyclopedia of Type Strains, Phase IV (KMG-IV): sequencing the most valuable type-strain genomes for metagenomic binning, comparative biology and taxonomic classification.</title>
        <authorList>
            <person name="Goeker M."/>
        </authorList>
    </citation>
    <scope>NUCLEOTIDE SEQUENCE [LARGE SCALE GENOMIC DNA]</scope>
    <source>
        <strain evidence="6 7">DSM 105135</strain>
    </source>
</reference>
<evidence type="ECO:0000256" key="2">
    <source>
        <dbReference type="ARBA" id="ARBA00022723"/>
    </source>
</evidence>
<keyword evidence="2" id="KW-0479">Metal-binding</keyword>
<dbReference type="GO" id="GO:0046872">
    <property type="term" value="F:metal ion binding"/>
    <property type="evidence" value="ECO:0007669"/>
    <property type="project" value="UniProtKB-KW"/>
</dbReference>
<dbReference type="Gene3D" id="2.102.10.10">
    <property type="entry name" value="Rieske [2Fe-2S] iron-sulphur domain"/>
    <property type="match status" value="1"/>
</dbReference>
<dbReference type="CDD" id="cd03467">
    <property type="entry name" value="Rieske"/>
    <property type="match status" value="1"/>
</dbReference>
<proteinExistence type="predicted"/>
<evidence type="ECO:0000256" key="3">
    <source>
        <dbReference type="ARBA" id="ARBA00023004"/>
    </source>
</evidence>
<dbReference type="RefSeq" id="WP_130412235.1">
    <property type="nucleotide sequence ID" value="NZ_SHKX01000011.1"/>
</dbReference>
<comment type="caution">
    <text evidence="6">The sequence shown here is derived from an EMBL/GenBank/DDBJ whole genome shotgun (WGS) entry which is preliminary data.</text>
</comment>
<evidence type="ECO:0000313" key="6">
    <source>
        <dbReference type="EMBL" id="RZU47065.1"/>
    </source>
</evidence>
<dbReference type="SUPFAM" id="SSF50022">
    <property type="entry name" value="ISP domain"/>
    <property type="match status" value="1"/>
</dbReference>
<feature type="domain" description="Rieske" evidence="5">
    <location>
        <begin position="4"/>
        <end position="105"/>
    </location>
</feature>
<accession>A0A4Q7ZAX2</accession>
<dbReference type="PANTHER" id="PTHR40261:SF1">
    <property type="entry name" value="RIESKE DOMAIN-CONTAINING PROTEIN"/>
    <property type="match status" value="1"/>
</dbReference>
<evidence type="ECO:0000256" key="4">
    <source>
        <dbReference type="ARBA" id="ARBA00023014"/>
    </source>
</evidence>
<dbReference type="OrthoDB" id="9794779at2"/>
<dbReference type="PROSITE" id="PS51296">
    <property type="entry name" value="RIESKE"/>
    <property type="match status" value="1"/>
</dbReference>
<keyword evidence="7" id="KW-1185">Reference proteome</keyword>
<evidence type="ECO:0000259" key="5">
    <source>
        <dbReference type="PROSITE" id="PS51296"/>
    </source>
</evidence>
<organism evidence="6 7">
    <name type="scientific">Fluviicoccus keumensis</name>
    <dbReference type="NCBI Taxonomy" id="1435465"/>
    <lineage>
        <taxon>Bacteria</taxon>
        <taxon>Pseudomonadati</taxon>
        <taxon>Pseudomonadota</taxon>
        <taxon>Gammaproteobacteria</taxon>
        <taxon>Moraxellales</taxon>
        <taxon>Moraxellaceae</taxon>
        <taxon>Fluviicoccus</taxon>
    </lineage>
</organism>